<comment type="caution">
    <text evidence="2">The sequence shown here is derived from an EMBL/GenBank/DDBJ whole genome shotgun (WGS) entry which is preliminary data.</text>
</comment>
<dbReference type="InterPro" id="IPR011032">
    <property type="entry name" value="GroES-like_sf"/>
</dbReference>
<dbReference type="Gene3D" id="3.40.50.720">
    <property type="entry name" value="NAD(P)-binding Rossmann-like Domain"/>
    <property type="match status" value="1"/>
</dbReference>
<sequence length="325" mass="35408">MKAIIYEEYGPPEVLQLRNVEAPKPADDDVLIRVRAAEATKADCELRGFRFSVKWFWLPLRIALGITKPRRAILGGYFAGEVAAVGTNVAQFSVGDKLFGTAGLHMGAYGEYVVLPATLAMAEKPRNMTFAQAAAVPLGGLNALHFMRLARLTAGEKILINGAGGSIGAHAVQIARSMGAEVTAVDKAAKEPMLRRLGVDNFVDYQREDFAQAGPQYDVVFDMVPTSSYRACISVLSPGGRYLCGNPRLSVMLRALLTNRFTDKSASFAFAKETREELEALRKMIEDGKIISIVDRELPMDQASKAHRLVETEERCGAIVLLIGT</sequence>
<dbReference type="PANTHER" id="PTHR11695:SF648">
    <property type="entry name" value="ZINC-BINDING OXIDOREDUCTASE"/>
    <property type="match status" value="1"/>
</dbReference>
<accession>A0A9X3ZIM8</accession>
<dbReference type="RefSeq" id="WP_267991225.1">
    <property type="nucleotide sequence ID" value="NZ_JAPJZI010000001.1"/>
</dbReference>
<evidence type="ECO:0000259" key="1">
    <source>
        <dbReference type="SMART" id="SM00829"/>
    </source>
</evidence>
<dbReference type="GO" id="GO:0016491">
    <property type="term" value="F:oxidoreductase activity"/>
    <property type="evidence" value="ECO:0007669"/>
    <property type="project" value="InterPro"/>
</dbReference>
<dbReference type="InterPro" id="IPR050700">
    <property type="entry name" value="YIM1/Zinc_Alcohol_DH_Fams"/>
</dbReference>
<dbReference type="SMART" id="SM00829">
    <property type="entry name" value="PKS_ER"/>
    <property type="match status" value="1"/>
</dbReference>
<organism evidence="2 3">
    <name type="scientific">Hoeflea prorocentri</name>
    <dbReference type="NCBI Taxonomy" id="1922333"/>
    <lineage>
        <taxon>Bacteria</taxon>
        <taxon>Pseudomonadati</taxon>
        <taxon>Pseudomonadota</taxon>
        <taxon>Alphaproteobacteria</taxon>
        <taxon>Hyphomicrobiales</taxon>
        <taxon>Rhizobiaceae</taxon>
        <taxon>Hoeflea</taxon>
    </lineage>
</organism>
<dbReference type="Gene3D" id="3.90.180.10">
    <property type="entry name" value="Medium-chain alcohol dehydrogenases, catalytic domain"/>
    <property type="match status" value="1"/>
</dbReference>
<evidence type="ECO:0000313" key="3">
    <source>
        <dbReference type="Proteomes" id="UP001151234"/>
    </source>
</evidence>
<dbReference type="Proteomes" id="UP001151234">
    <property type="component" value="Unassembled WGS sequence"/>
</dbReference>
<name>A0A9X3ZIM8_9HYPH</name>
<dbReference type="InterPro" id="IPR013154">
    <property type="entry name" value="ADH-like_N"/>
</dbReference>
<dbReference type="SUPFAM" id="SSF51735">
    <property type="entry name" value="NAD(P)-binding Rossmann-fold domains"/>
    <property type="match status" value="1"/>
</dbReference>
<proteinExistence type="predicted"/>
<gene>
    <name evidence="2" type="ORF">OQ273_14590</name>
</gene>
<dbReference type="PANTHER" id="PTHR11695">
    <property type="entry name" value="ALCOHOL DEHYDROGENASE RELATED"/>
    <property type="match status" value="1"/>
</dbReference>
<dbReference type="Pfam" id="PF13602">
    <property type="entry name" value="ADH_zinc_N_2"/>
    <property type="match status" value="1"/>
</dbReference>
<dbReference type="CDD" id="cd08267">
    <property type="entry name" value="MDR1"/>
    <property type="match status" value="1"/>
</dbReference>
<protein>
    <submittedName>
        <fullName evidence="2">NAD(P)-dependent alcohol dehydrogenase</fullName>
    </submittedName>
</protein>
<dbReference type="EMBL" id="JAPJZI010000001">
    <property type="protein sequence ID" value="MDA5399806.1"/>
    <property type="molecule type" value="Genomic_DNA"/>
</dbReference>
<feature type="domain" description="Enoyl reductase (ER)" evidence="1">
    <location>
        <begin position="10"/>
        <end position="321"/>
    </location>
</feature>
<evidence type="ECO:0000313" key="2">
    <source>
        <dbReference type="EMBL" id="MDA5399806.1"/>
    </source>
</evidence>
<dbReference type="AlphaFoldDB" id="A0A9X3ZIM8"/>
<dbReference type="Pfam" id="PF08240">
    <property type="entry name" value="ADH_N"/>
    <property type="match status" value="1"/>
</dbReference>
<dbReference type="InterPro" id="IPR020843">
    <property type="entry name" value="ER"/>
</dbReference>
<keyword evidence="3" id="KW-1185">Reference proteome</keyword>
<dbReference type="SUPFAM" id="SSF50129">
    <property type="entry name" value="GroES-like"/>
    <property type="match status" value="1"/>
</dbReference>
<dbReference type="InterPro" id="IPR036291">
    <property type="entry name" value="NAD(P)-bd_dom_sf"/>
</dbReference>
<reference evidence="2" key="1">
    <citation type="submission" date="2022-11" db="EMBL/GenBank/DDBJ databases">
        <title>Draft genome sequence of Hoeflea poritis E7-10 and Hoeflea prorocentri PM5-8, separated from scleractinian coral Porites lutea and marine dinoflagellate.</title>
        <authorList>
            <person name="Zhang G."/>
            <person name="Wei Q."/>
            <person name="Cai L."/>
        </authorList>
    </citation>
    <scope>NUCLEOTIDE SEQUENCE</scope>
    <source>
        <strain evidence="2">PM5-8</strain>
    </source>
</reference>